<organism evidence="9 10">
    <name type="scientific">Candidatus Coxiella mudrowiae</name>
    <dbReference type="NCBI Taxonomy" id="2054173"/>
    <lineage>
        <taxon>Bacteria</taxon>
        <taxon>Pseudomonadati</taxon>
        <taxon>Pseudomonadota</taxon>
        <taxon>Gammaproteobacteria</taxon>
        <taxon>Legionellales</taxon>
        <taxon>Coxiellaceae</taxon>
        <taxon>Coxiella</taxon>
    </lineage>
</organism>
<dbReference type="PRINTS" id="PR00420">
    <property type="entry name" value="RNGMNOXGNASE"/>
</dbReference>
<keyword evidence="6" id="KW-0560">Oxidoreductase</keyword>
<reference evidence="9 10" key="1">
    <citation type="journal article" date="2015" name="Genome Biol. Evol.">
        <title>Distinctive Genome Reduction Rates Revealed by Genomic Analyses of Two Coxiella-Like Endosymbionts in Ticks.</title>
        <authorList>
            <person name="Gottlieb Y."/>
            <person name="Lalzar I."/>
            <person name="Klasson L."/>
        </authorList>
    </citation>
    <scope>NUCLEOTIDE SEQUENCE [LARGE SCALE GENOMIC DNA]</scope>
    <source>
        <strain evidence="9 10">CRt</strain>
    </source>
</reference>
<evidence type="ECO:0000256" key="6">
    <source>
        <dbReference type="ARBA" id="ARBA00023002"/>
    </source>
</evidence>
<dbReference type="EMBL" id="CP011126">
    <property type="protein sequence ID" value="AKQ33981.1"/>
    <property type="molecule type" value="Genomic_DNA"/>
</dbReference>
<dbReference type="InterPro" id="IPR011295">
    <property type="entry name" value="UbiH"/>
</dbReference>
<keyword evidence="5" id="KW-0274">FAD</keyword>
<name>A0ABM5UVM6_9COXI</name>
<dbReference type="Pfam" id="PF01494">
    <property type="entry name" value="FAD_binding_3"/>
    <property type="match status" value="1"/>
</dbReference>
<evidence type="ECO:0000256" key="4">
    <source>
        <dbReference type="ARBA" id="ARBA00022630"/>
    </source>
</evidence>
<gene>
    <name evidence="9" type="primary">visC</name>
    <name evidence="9" type="ORF">CleRT_14740</name>
</gene>
<dbReference type="InterPro" id="IPR002938">
    <property type="entry name" value="FAD-bd"/>
</dbReference>
<sequence length="411" mass="45570">MPVSKNKSGLIIIGAGLVGTSLAVSMQNQGLKIKILEHYLPEATLALQKDMRPITLSYASYQILQTLGVWEDLAVESCPISTVQVSDQGALGTLRFRSSELGVPALGYVVPFYKLQHVLYQRAASQKNVEIIPITKILAIHCGGVASVNCLAVEGEKDLQTNLLVAADGTQSTARRLLNIPTEEKNENEVALIASMELAKPHNQTAYERFTPQGTLAILPLFNQSQCYLVWSLSKQLADKVSEWSDEEFQSKVQKIFKNRLGEIKSLKRGKQFPLQLLIAKEQIRPGFVLLGNAAHTLYPIAAQGFNLGLRDVAALSELVVSAYQKHKLLGEINLLQEYIKWRKEDQDRIIGLTRNISQWFGLQLPLANRVRGLGLLATELLPPIKNQLAKRLLGLAGRLPKLVRGELEWI</sequence>
<evidence type="ECO:0000313" key="10">
    <source>
        <dbReference type="Proteomes" id="UP000063965"/>
    </source>
</evidence>
<evidence type="ECO:0000256" key="5">
    <source>
        <dbReference type="ARBA" id="ARBA00022827"/>
    </source>
</evidence>
<dbReference type="InterPro" id="IPR010971">
    <property type="entry name" value="UbiH/COQ6"/>
</dbReference>
<evidence type="ECO:0000256" key="2">
    <source>
        <dbReference type="ARBA" id="ARBA00004749"/>
    </source>
</evidence>
<dbReference type="PANTHER" id="PTHR43876">
    <property type="entry name" value="UBIQUINONE BIOSYNTHESIS MONOOXYGENASE COQ6, MITOCHONDRIAL"/>
    <property type="match status" value="1"/>
</dbReference>
<protein>
    <submittedName>
        <fullName evidence="9">2-polyprenyl-6-methoxyphenol hydroxylase</fullName>
    </submittedName>
</protein>
<dbReference type="InterPro" id="IPR036188">
    <property type="entry name" value="FAD/NAD-bd_sf"/>
</dbReference>
<dbReference type="NCBIfam" id="TIGR01984">
    <property type="entry name" value="UbiH"/>
    <property type="match status" value="1"/>
</dbReference>
<dbReference type="SUPFAM" id="SSF51905">
    <property type="entry name" value="FAD/NAD(P)-binding domain"/>
    <property type="match status" value="1"/>
</dbReference>
<dbReference type="Proteomes" id="UP000063965">
    <property type="component" value="Chromosome"/>
</dbReference>
<keyword evidence="7" id="KW-0503">Monooxygenase</keyword>
<dbReference type="PANTHER" id="PTHR43876:SF8">
    <property type="entry name" value="2-OCTAPRENYL-6-METHOXYPHENOL HYDROXYLASE"/>
    <property type="match status" value="1"/>
</dbReference>
<dbReference type="NCBIfam" id="TIGR01988">
    <property type="entry name" value="Ubi-OHases"/>
    <property type="match status" value="1"/>
</dbReference>
<keyword evidence="4" id="KW-0285">Flavoprotein</keyword>
<comment type="pathway">
    <text evidence="2">Cofactor biosynthesis; ubiquinone biosynthesis.</text>
</comment>
<dbReference type="RefSeq" id="WP_048875831.1">
    <property type="nucleotide sequence ID" value="NZ_CP011126.1"/>
</dbReference>
<dbReference type="InterPro" id="IPR051205">
    <property type="entry name" value="UbiH/COQ6_monooxygenase"/>
</dbReference>
<comment type="cofactor">
    <cofactor evidence="1">
        <name>FAD</name>
        <dbReference type="ChEBI" id="CHEBI:57692"/>
    </cofactor>
</comment>
<evidence type="ECO:0000313" key="9">
    <source>
        <dbReference type="EMBL" id="AKQ33981.1"/>
    </source>
</evidence>
<keyword evidence="10" id="KW-1185">Reference proteome</keyword>
<comment type="similarity">
    <text evidence="3">Belongs to the UbiH/COQ6 family.</text>
</comment>
<evidence type="ECO:0000256" key="3">
    <source>
        <dbReference type="ARBA" id="ARBA00005349"/>
    </source>
</evidence>
<proteinExistence type="inferred from homology"/>
<evidence type="ECO:0000259" key="8">
    <source>
        <dbReference type="Pfam" id="PF01494"/>
    </source>
</evidence>
<accession>A0ABM5UVM6</accession>
<evidence type="ECO:0000256" key="7">
    <source>
        <dbReference type="ARBA" id="ARBA00023033"/>
    </source>
</evidence>
<feature type="domain" description="FAD-binding" evidence="8">
    <location>
        <begin position="11"/>
        <end position="325"/>
    </location>
</feature>
<dbReference type="Gene3D" id="3.50.50.60">
    <property type="entry name" value="FAD/NAD(P)-binding domain"/>
    <property type="match status" value="2"/>
</dbReference>
<evidence type="ECO:0000256" key="1">
    <source>
        <dbReference type="ARBA" id="ARBA00001974"/>
    </source>
</evidence>